<gene>
    <name evidence="4" type="ORF">KSX_32530</name>
</gene>
<evidence type="ECO:0000256" key="2">
    <source>
        <dbReference type="SAM" id="Phobius"/>
    </source>
</evidence>
<keyword evidence="2" id="KW-0812">Transmembrane</keyword>
<dbReference type="Pfam" id="PF00326">
    <property type="entry name" value="Peptidase_S9"/>
    <property type="match status" value="1"/>
</dbReference>
<evidence type="ECO:0000259" key="3">
    <source>
        <dbReference type="Pfam" id="PF00326"/>
    </source>
</evidence>
<dbReference type="GO" id="GO:0006508">
    <property type="term" value="P:proteolysis"/>
    <property type="evidence" value="ECO:0007669"/>
    <property type="project" value="InterPro"/>
</dbReference>
<dbReference type="PANTHER" id="PTHR43358">
    <property type="entry name" value="ALPHA/BETA-HYDROLASE"/>
    <property type="match status" value="1"/>
</dbReference>
<name>A0A8J3I1J7_9CHLR</name>
<organism evidence="4 5">
    <name type="scientific">Ktedonospora formicarum</name>
    <dbReference type="NCBI Taxonomy" id="2778364"/>
    <lineage>
        <taxon>Bacteria</taxon>
        <taxon>Bacillati</taxon>
        <taxon>Chloroflexota</taxon>
        <taxon>Ktedonobacteria</taxon>
        <taxon>Ktedonobacterales</taxon>
        <taxon>Ktedonobacteraceae</taxon>
        <taxon>Ktedonospora</taxon>
    </lineage>
</organism>
<evidence type="ECO:0000313" key="5">
    <source>
        <dbReference type="Proteomes" id="UP000612362"/>
    </source>
</evidence>
<reference evidence="4" key="1">
    <citation type="submission" date="2020-10" db="EMBL/GenBank/DDBJ databases">
        <title>Taxonomic study of unclassified bacteria belonging to the class Ktedonobacteria.</title>
        <authorList>
            <person name="Yabe S."/>
            <person name="Wang C.M."/>
            <person name="Zheng Y."/>
            <person name="Sakai Y."/>
            <person name="Cavaletti L."/>
            <person name="Monciardini P."/>
            <person name="Donadio S."/>
        </authorList>
    </citation>
    <scope>NUCLEOTIDE SEQUENCE</scope>
    <source>
        <strain evidence="4">SOSP1-1</strain>
    </source>
</reference>
<dbReference type="SUPFAM" id="SSF53474">
    <property type="entry name" value="alpha/beta-Hydrolases"/>
    <property type="match status" value="1"/>
</dbReference>
<accession>A0A8J3I1J7</accession>
<dbReference type="Proteomes" id="UP000612362">
    <property type="component" value="Unassembled WGS sequence"/>
</dbReference>
<feature type="compositionally biased region" description="Basic and acidic residues" evidence="1">
    <location>
        <begin position="323"/>
        <end position="342"/>
    </location>
</feature>
<dbReference type="PANTHER" id="PTHR43358:SF4">
    <property type="entry name" value="ALPHA_BETA HYDROLASE FOLD-1 DOMAIN-CONTAINING PROTEIN"/>
    <property type="match status" value="1"/>
</dbReference>
<dbReference type="RefSeq" id="WP_220194441.1">
    <property type="nucleotide sequence ID" value="NZ_BNJF01000001.1"/>
</dbReference>
<dbReference type="AlphaFoldDB" id="A0A8J3I1J7"/>
<comment type="caution">
    <text evidence="4">The sequence shown here is derived from an EMBL/GenBank/DDBJ whole genome shotgun (WGS) entry which is preliminary data.</text>
</comment>
<protein>
    <submittedName>
        <fullName evidence="4">Alpha/beta hydrolase</fullName>
    </submittedName>
</protein>
<keyword evidence="2" id="KW-1133">Transmembrane helix</keyword>
<dbReference type="GO" id="GO:0008236">
    <property type="term" value="F:serine-type peptidase activity"/>
    <property type="evidence" value="ECO:0007669"/>
    <property type="project" value="InterPro"/>
</dbReference>
<feature type="transmembrane region" description="Helical" evidence="2">
    <location>
        <begin position="20"/>
        <end position="43"/>
    </location>
</feature>
<dbReference type="Gene3D" id="3.40.50.1820">
    <property type="entry name" value="alpha/beta hydrolase"/>
    <property type="match status" value="1"/>
</dbReference>
<evidence type="ECO:0000256" key="1">
    <source>
        <dbReference type="SAM" id="MobiDB-lite"/>
    </source>
</evidence>
<sequence length="342" mass="38048">MQMVNNQKRTRNRPSWKQLLLGGIVGGGVGIAGAIAGVALYIVETLIKPKTLTNFIEQYTFSPYELNLPAEEVTFPPLYGEHTVSGWFVPCPGATSTIILCPGYRGRRSDVLGTCVNLWKAGHNILAFEYYGHGAVVGKPITLGYREINDFLGAVAYAKQRAPQTRLGAVGYSMGAAIVIMAAARTPEIEAVVADSPFATHKSPIEYAVHRTLHLPFILFEWMTDVMLWWRAGYRFNQVEPLRDIGRISPRPIMIIHGLKDSIVDPRDAPLLYKAAGNPKELWLLPEADHCGAYFEDRVVYVEKLTAFFDQHLKQAHPPISLQERKDDTGPQKSHESYTEAG</sequence>
<feature type="domain" description="Peptidase S9 prolyl oligopeptidase catalytic" evidence="3">
    <location>
        <begin position="143"/>
        <end position="315"/>
    </location>
</feature>
<keyword evidence="4" id="KW-0378">Hydrolase</keyword>
<dbReference type="InterPro" id="IPR029058">
    <property type="entry name" value="AB_hydrolase_fold"/>
</dbReference>
<dbReference type="InterPro" id="IPR001375">
    <property type="entry name" value="Peptidase_S9_cat"/>
</dbReference>
<dbReference type="InterPro" id="IPR052920">
    <property type="entry name" value="DNA-binding_regulatory"/>
</dbReference>
<dbReference type="EMBL" id="BNJF01000001">
    <property type="protein sequence ID" value="GHO45090.1"/>
    <property type="molecule type" value="Genomic_DNA"/>
</dbReference>
<keyword evidence="5" id="KW-1185">Reference proteome</keyword>
<proteinExistence type="predicted"/>
<evidence type="ECO:0000313" key="4">
    <source>
        <dbReference type="EMBL" id="GHO45090.1"/>
    </source>
</evidence>
<keyword evidence="2" id="KW-0472">Membrane</keyword>
<feature type="region of interest" description="Disordered" evidence="1">
    <location>
        <begin position="319"/>
        <end position="342"/>
    </location>
</feature>